<gene>
    <name evidence="2" type="ORF">BU23DRAFT_568787</name>
</gene>
<name>A0A6A5V6X2_9PLEO</name>
<feature type="signal peptide" evidence="1">
    <location>
        <begin position="1"/>
        <end position="20"/>
    </location>
</feature>
<sequence>MVAIDMLGGILIFFVAIATAWPLTPSEHFEAIVKRLDKPPVPNSQELLAHFDRVPLNSCLFYTGGTLDAAVKYGETNTLFLINELDLDGWTTQSEDTPNEFGDSDYAPDCPMSFAFQQPYFDAGVGWGKDEHAKYWDNLSEAIALKCRGDAYLALPPALTIPEDSVFARMEFSALQRNAAITRLLGVVVNDDDSFLELPYPLWERCAAP</sequence>
<keyword evidence="3" id="KW-1185">Reference proteome</keyword>
<dbReference type="EMBL" id="ML976684">
    <property type="protein sequence ID" value="KAF1972961.1"/>
    <property type="molecule type" value="Genomic_DNA"/>
</dbReference>
<protein>
    <submittedName>
        <fullName evidence="2">Uncharacterized protein</fullName>
    </submittedName>
</protein>
<evidence type="ECO:0000313" key="3">
    <source>
        <dbReference type="Proteomes" id="UP000800036"/>
    </source>
</evidence>
<proteinExistence type="predicted"/>
<organism evidence="2 3">
    <name type="scientific">Bimuria novae-zelandiae CBS 107.79</name>
    <dbReference type="NCBI Taxonomy" id="1447943"/>
    <lineage>
        <taxon>Eukaryota</taxon>
        <taxon>Fungi</taxon>
        <taxon>Dikarya</taxon>
        <taxon>Ascomycota</taxon>
        <taxon>Pezizomycotina</taxon>
        <taxon>Dothideomycetes</taxon>
        <taxon>Pleosporomycetidae</taxon>
        <taxon>Pleosporales</taxon>
        <taxon>Massarineae</taxon>
        <taxon>Didymosphaeriaceae</taxon>
        <taxon>Bimuria</taxon>
    </lineage>
</organism>
<evidence type="ECO:0000256" key="1">
    <source>
        <dbReference type="SAM" id="SignalP"/>
    </source>
</evidence>
<feature type="chain" id="PRO_5025507264" evidence="1">
    <location>
        <begin position="21"/>
        <end position="209"/>
    </location>
</feature>
<reference evidence="2" key="1">
    <citation type="journal article" date="2020" name="Stud. Mycol.">
        <title>101 Dothideomycetes genomes: a test case for predicting lifestyles and emergence of pathogens.</title>
        <authorList>
            <person name="Haridas S."/>
            <person name="Albert R."/>
            <person name="Binder M."/>
            <person name="Bloem J."/>
            <person name="Labutti K."/>
            <person name="Salamov A."/>
            <person name="Andreopoulos B."/>
            <person name="Baker S."/>
            <person name="Barry K."/>
            <person name="Bills G."/>
            <person name="Bluhm B."/>
            <person name="Cannon C."/>
            <person name="Castanera R."/>
            <person name="Culley D."/>
            <person name="Daum C."/>
            <person name="Ezra D."/>
            <person name="Gonzalez J."/>
            <person name="Henrissat B."/>
            <person name="Kuo A."/>
            <person name="Liang C."/>
            <person name="Lipzen A."/>
            <person name="Lutzoni F."/>
            <person name="Magnuson J."/>
            <person name="Mondo S."/>
            <person name="Nolan M."/>
            <person name="Ohm R."/>
            <person name="Pangilinan J."/>
            <person name="Park H.-J."/>
            <person name="Ramirez L."/>
            <person name="Alfaro M."/>
            <person name="Sun H."/>
            <person name="Tritt A."/>
            <person name="Yoshinaga Y."/>
            <person name="Zwiers L.-H."/>
            <person name="Turgeon B."/>
            <person name="Goodwin S."/>
            <person name="Spatafora J."/>
            <person name="Crous P."/>
            <person name="Grigoriev I."/>
        </authorList>
    </citation>
    <scope>NUCLEOTIDE SEQUENCE</scope>
    <source>
        <strain evidence="2">CBS 107.79</strain>
    </source>
</reference>
<dbReference type="OrthoDB" id="3731075at2759"/>
<evidence type="ECO:0000313" key="2">
    <source>
        <dbReference type="EMBL" id="KAF1972961.1"/>
    </source>
</evidence>
<dbReference type="AlphaFoldDB" id="A0A6A5V6X2"/>
<keyword evidence="1" id="KW-0732">Signal</keyword>
<dbReference type="Proteomes" id="UP000800036">
    <property type="component" value="Unassembled WGS sequence"/>
</dbReference>
<accession>A0A6A5V6X2</accession>